<feature type="compositionally biased region" description="Basic residues" evidence="1">
    <location>
        <begin position="52"/>
        <end position="61"/>
    </location>
</feature>
<feature type="compositionally biased region" description="Polar residues" evidence="1">
    <location>
        <begin position="426"/>
        <end position="442"/>
    </location>
</feature>
<gene>
    <name evidence="4" type="primary">LOC101848445</name>
</gene>
<dbReference type="Pfam" id="PF00651">
    <property type="entry name" value="BTB"/>
    <property type="match status" value="1"/>
</dbReference>
<evidence type="ECO:0000313" key="4">
    <source>
        <dbReference type="RefSeq" id="XP_012940599.1"/>
    </source>
</evidence>
<dbReference type="InterPro" id="IPR011333">
    <property type="entry name" value="SKP1/BTB/POZ_sf"/>
</dbReference>
<proteinExistence type="predicted"/>
<dbReference type="SMART" id="SM00225">
    <property type="entry name" value="BTB"/>
    <property type="match status" value="1"/>
</dbReference>
<dbReference type="InterPro" id="IPR000210">
    <property type="entry name" value="BTB/POZ_dom"/>
</dbReference>
<dbReference type="RefSeq" id="XP_012940599.1">
    <property type="nucleotide sequence ID" value="XM_013085145.1"/>
</dbReference>
<feature type="compositionally biased region" description="Basic and acidic residues" evidence="1">
    <location>
        <begin position="1282"/>
        <end position="1294"/>
    </location>
</feature>
<dbReference type="InterPro" id="IPR011705">
    <property type="entry name" value="BACK"/>
</dbReference>
<feature type="region of interest" description="Disordered" evidence="1">
    <location>
        <begin position="259"/>
        <end position="291"/>
    </location>
</feature>
<feature type="compositionally biased region" description="Basic and acidic residues" evidence="1">
    <location>
        <begin position="144"/>
        <end position="158"/>
    </location>
</feature>
<protein>
    <submittedName>
        <fullName evidence="4">Uncharacterized protein LOC101848445</fullName>
    </submittedName>
</protein>
<feature type="region of interest" description="Disordered" evidence="1">
    <location>
        <begin position="1131"/>
        <end position="1294"/>
    </location>
</feature>
<dbReference type="SUPFAM" id="SSF54695">
    <property type="entry name" value="POZ domain"/>
    <property type="match status" value="1"/>
</dbReference>
<feature type="domain" description="BTB" evidence="2">
    <location>
        <begin position="844"/>
        <end position="908"/>
    </location>
</feature>
<feature type="region of interest" description="Disordered" evidence="1">
    <location>
        <begin position="707"/>
        <end position="729"/>
    </location>
</feature>
<name>A0ABM1A4D0_APLCA</name>
<dbReference type="Gene3D" id="3.30.710.10">
    <property type="entry name" value="Potassium Channel Kv1.1, Chain A"/>
    <property type="match status" value="1"/>
</dbReference>
<dbReference type="CDD" id="cd18186">
    <property type="entry name" value="BTB_POZ_ZBTB_KLHL-like"/>
    <property type="match status" value="1"/>
</dbReference>
<feature type="compositionally biased region" description="Polar residues" evidence="1">
    <location>
        <begin position="1198"/>
        <end position="1217"/>
    </location>
</feature>
<feature type="compositionally biased region" description="Polar residues" evidence="1">
    <location>
        <begin position="259"/>
        <end position="270"/>
    </location>
</feature>
<dbReference type="Proteomes" id="UP000694888">
    <property type="component" value="Unplaced"/>
</dbReference>
<evidence type="ECO:0000256" key="1">
    <source>
        <dbReference type="SAM" id="MobiDB-lite"/>
    </source>
</evidence>
<sequence length="1574" mass="176606">MDANQPTTACDKDENSNGLLFSKERFLQMISPQQRSRREIRTSGARTADTTRRHKFTRSRTKTSPLPATTQNDTKQTLRLPPSDSLFLTAAREGKEVWRAYKHRRGSGHIFRVVRMDRPSSTDSLMLRSLVDRYHDLVSSQKIRRSERSFENETKDCLSEDDSGETGESKFSQRHKNEPKCSCSAQGNSKLSELSTAVANEVCTKSSRMKDSHMDSMANMMPLSQLDSSSKNVYNGRKTRGELLKMRRNELQQATHISKAVISNKTTSPTPVKVMGSINDDSDSDSNASNKYAKRDVSFGHECFDEETISRRRKSLTEDRSTKEAEHGANAESRSLSKLSRCSNVSIRLIDHLNKAVMLPSDTNNEIMNQKEKVKVFSTEAWPLSNNTCEQIPNLKDAFEAKHSDYAKKVLQEQNTDVIGKGDSRWSFQPITPESSSGDTSRTSAIGIASLTEIDYSPTLPSLSADSPQSIDYTELSFSDIQQIQRSKLRPTSPTVGQEEEILNDIFKITKKTESDILPGRKQFSPSRKKLKSALTSNYTSSVIESASMRKKSPSVMHKDAACQYSPPFSEQTRRTLQEIIPLDNSAKSGSLELSLNAKSKPDKQSNKQKAKKTYVPFIFYSDSESDLNSGTVVDSINKQKVKLMDRESDDSMDLSRYSGVNSPSVVPKCFQAPRNTNTCCCHNSDSKYRTKPRSCEEKIYHDSHQGTCGKQQLSKEKQGDPCLTSRQKENVSLSGSYKNLNYSNMSDSESVAGMTTMSPSRPPRSVFSEMDSILTSQRTPMTLRELQTMVAESKQNSHFTLSQNINTNYEQFDLQKELVSNCENSSTFIGEYLLKLWRSQCLCDVQVQVGQDCFMAHKLVLAAFSDVFCPTTPQPPPSVCFNIPDSSPEAVYQIFRYLYTSSMELRDELLEATLSAALFMGITEVVDVVKDILEKPTVENVTLYLNIKNKFGMRSSFMDYPELMHKNFKELAKSPEFLEVSVDDIERVLQDPDVLVDSELDTVRVLASWVEYNLFTRCTHLPRLLALINFECISPATIATLQEDYPHIFCTPEGQKVITEAFKFHALKNIPGTEDLLYKEDQLTSDHTRTSFSNTRKSFLKEKAQESKQASSAKFTPGSFMLQVANSEGSQILGEDTDRESHRIRFSQKKESKESNLKSTVGHDASHEDKSTNYTGGSAGLRSKQGSRGNREDNGKSTRSQSSGKVPRTKPNSKSGLRTRQRHPTAVPNERYPSRASRRSARRPLRRDSSPDALCRSSKSYRSPFRHTGRYMNNNNNVSRVKGDSAKRENEKYGCPENLSSRLLKNAGTGVGPEKSSLCDCITGNIGMESLNVEEYKNKTLVREEIRIPCNSGLPRSLDPANKHSEGRGGNSLSCFRSSPTSTNYKVRCASNLIALQRHEETLKFKETNCMKISTQKLNSASSLGHNDRISAFKTYVAPRESKSSVTVENQKCAPNMSMNGCSILDLFPPIEHESGNNNNSHGVESEDVDHTSSIQYFQEVREVSLSSRSSHHEIQFPLNIHVSKGRAKDYDTSSELLEINSYLNLEPSNNCPESSKGMKKVSKANVDNHHSM</sequence>
<feature type="region of interest" description="Disordered" evidence="1">
    <location>
        <begin position="308"/>
        <end position="337"/>
    </location>
</feature>
<dbReference type="PANTHER" id="PTHR45632:SF17">
    <property type="entry name" value="KELCH-LIKE PROTEIN 31"/>
    <property type="match status" value="1"/>
</dbReference>
<dbReference type="Pfam" id="PF07707">
    <property type="entry name" value="BACK"/>
    <property type="match status" value="1"/>
</dbReference>
<dbReference type="Gene3D" id="1.25.40.420">
    <property type="match status" value="1"/>
</dbReference>
<feature type="region of interest" description="Disordered" evidence="1">
    <location>
        <begin position="144"/>
        <end position="187"/>
    </location>
</feature>
<feature type="compositionally biased region" description="Basic and acidic residues" evidence="1">
    <location>
        <begin position="315"/>
        <end position="329"/>
    </location>
</feature>
<dbReference type="PROSITE" id="PS50097">
    <property type="entry name" value="BTB"/>
    <property type="match status" value="1"/>
</dbReference>
<dbReference type="GeneID" id="101848445"/>
<feature type="compositionally biased region" description="Basic residues" evidence="1">
    <location>
        <begin position="1237"/>
        <end position="1246"/>
    </location>
</feature>
<feature type="region of interest" description="Disordered" evidence="1">
    <location>
        <begin position="422"/>
        <end position="442"/>
    </location>
</feature>
<dbReference type="SMART" id="SM00875">
    <property type="entry name" value="BACK"/>
    <property type="match status" value="1"/>
</dbReference>
<feature type="region of interest" description="Disordered" evidence="1">
    <location>
        <begin position="30"/>
        <end position="80"/>
    </location>
</feature>
<accession>A0ABM1A4D0</accession>
<feature type="region of interest" description="Disordered" evidence="1">
    <location>
        <begin position="1552"/>
        <end position="1574"/>
    </location>
</feature>
<feature type="compositionally biased region" description="Polar residues" evidence="1">
    <location>
        <begin position="62"/>
        <end position="77"/>
    </location>
</feature>
<feature type="compositionally biased region" description="Basic and acidic residues" evidence="1">
    <location>
        <begin position="1140"/>
        <end position="1157"/>
    </location>
</feature>
<dbReference type="CDD" id="cd14733">
    <property type="entry name" value="BACK"/>
    <property type="match status" value="1"/>
</dbReference>
<organism evidence="3 4">
    <name type="scientific">Aplysia californica</name>
    <name type="common">California sea hare</name>
    <dbReference type="NCBI Taxonomy" id="6500"/>
    <lineage>
        <taxon>Eukaryota</taxon>
        <taxon>Metazoa</taxon>
        <taxon>Spiralia</taxon>
        <taxon>Lophotrochozoa</taxon>
        <taxon>Mollusca</taxon>
        <taxon>Gastropoda</taxon>
        <taxon>Heterobranchia</taxon>
        <taxon>Euthyneura</taxon>
        <taxon>Tectipleura</taxon>
        <taxon>Aplysiida</taxon>
        <taxon>Aplysioidea</taxon>
        <taxon>Aplysiidae</taxon>
        <taxon>Aplysia</taxon>
    </lineage>
</organism>
<reference evidence="4" key="1">
    <citation type="submission" date="2025-08" db="UniProtKB">
        <authorList>
            <consortium name="RefSeq"/>
        </authorList>
    </citation>
    <scope>IDENTIFICATION</scope>
</reference>
<keyword evidence="3" id="KW-1185">Reference proteome</keyword>
<evidence type="ECO:0000259" key="2">
    <source>
        <dbReference type="PROSITE" id="PS50097"/>
    </source>
</evidence>
<evidence type="ECO:0000313" key="3">
    <source>
        <dbReference type="Proteomes" id="UP000694888"/>
    </source>
</evidence>
<dbReference type="PANTHER" id="PTHR45632">
    <property type="entry name" value="LD33804P"/>
    <property type="match status" value="1"/>
</dbReference>